<sequence>MSLTPTNTDIMQAAKWMQNKAPNLLSLLQQKKDWYDQYHKKFWSDWNVNVFDLRTANPFGLMIWCIILNVPSQLFGLYGTPRAWAYGDKRQNFVYSGGAEPATDRNTIGGNFAGGQQTTILSLQEVRWALRLRYVALICNGRIAFINKMLRYIFNDDQPWDFGAGRYFYVVDSTFNGDNPISDPFTLEYRIGPNMGLSAQLITLLNNETYGITPTCAGSKFTVVLEP</sequence>
<dbReference type="EMBL" id="ON529861">
    <property type="protein sequence ID" value="USN16414.1"/>
    <property type="molecule type" value="Genomic_DNA"/>
</dbReference>
<keyword evidence="2" id="KW-1185">Reference proteome</keyword>
<gene>
    <name evidence="1" type="ORF">PLUTO_00980</name>
</gene>
<accession>A0A9E7MUP1</accession>
<evidence type="ECO:0000313" key="1">
    <source>
        <dbReference type="EMBL" id="USN16414.1"/>
    </source>
</evidence>
<dbReference type="InterPro" id="IPR021283">
    <property type="entry name" value="Phage_Wedge1"/>
</dbReference>
<dbReference type="Proteomes" id="UP001056883">
    <property type="component" value="Segment"/>
</dbReference>
<name>A0A9E7MUP1_9CAUD</name>
<dbReference type="Pfam" id="PF11041">
    <property type="entry name" value="Phage_Wedge1"/>
    <property type="match status" value="1"/>
</dbReference>
<evidence type="ECO:0000313" key="2">
    <source>
        <dbReference type="Proteomes" id="UP001056883"/>
    </source>
</evidence>
<organism evidence="1 2">
    <name type="scientific">Luteibacter phage vB_LflM-Pluto</name>
    <dbReference type="NCBI Taxonomy" id="2948611"/>
    <lineage>
        <taxon>Viruses</taxon>
        <taxon>Duplodnaviria</taxon>
        <taxon>Heunggongvirae</taxon>
        <taxon>Uroviricota</taxon>
        <taxon>Caudoviricetes</taxon>
        <taxon>Lindbergviridae</taxon>
        <taxon>Plutovirus</taxon>
        <taxon>Plutovirus pluto</taxon>
    </lineage>
</organism>
<protein>
    <submittedName>
        <fullName evidence="1">Uncharacterized protein</fullName>
    </submittedName>
</protein>
<proteinExistence type="predicted"/>
<reference evidence="1" key="1">
    <citation type="submission" date="2022-05" db="EMBL/GenBank/DDBJ databases">
        <authorList>
            <person name="Friedrich I."/>
            <person name="Poehlein A."/>
            <person name="Schneider D."/>
            <person name="Hertel R."/>
            <person name="Daniel R."/>
        </authorList>
    </citation>
    <scope>NUCLEOTIDE SEQUENCE</scope>
</reference>